<dbReference type="Gene3D" id="3.20.20.140">
    <property type="entry name" value="Metal-dependent hydrolases"/>
    <property type="match status" value="1"/>
</dbReference>
<evidence type="ECO:0000313" key="2">
    <source>
        <dbReference type="Proteomes" id="UP000824201"/>
    </source>
</evidence>
<dbReference type="PANTHER" id="PTHR10443:SF12">
    <property type="entry name" value="DIPEPTIDASE"/>
    <property type="match status" value="1"/>
</dbReference>
<accession>A0A9D1ED44</accession>
<evidence type="ECO:0000313" key="1">
    <source>
        <dbReference type="EMBL" id="HIR87995.1"/>
    </source>
</evidence>
<dbReference type="Proteomes" id="UP000824201">
    <property type="component" value="Unassembled WGS sequence"/>
</dbReference>
<reference evidence="1" key="1">
    <citation type="submission" date="2020-10" db="EMBL/GenBank/DDBJ databases">
        <authorList>
            <person name="Gilroy R."/>
        </authorList>
    </citation>
    <scope>NUCLEOTIDE SEQUENCE</scope>
    <source>
        <strain evidence="1">ChiW13-3771</strain>
    </source>
</reference>
<dbReference type="EMBL" id="DVHN01000039">
    <property type="protein sequence ID" value="HIR87995.1"/>
    <property type="molecule type" value="Genomic_DNA"/>
</dbReference>
<dbReference type="GO" id="GO:0006508">
    <property type="term" value="P:proteolysis"/>
    <property type="evidence" value="ECO:0007669"/>
    <property type="project" value="InterPro"/>
</dbReference>
<dbReference type="CDD" id="cd01301">
    <property type="entry name" value="rDP_like"/>
    <property type="match status" value="1"/>
</dbReference>
<proteinExistence type="predicted"/>
<dbReference type="GO" id="GO:0070573">
    <property type="term" value="F:metallodipeptidase activity"/>
    <property type="evidence" value="ECO:0007669"/>
    <property type="project" value="InterPro"/>
</dbReference>
<name>A0A9D1ED44_9FIRM</name>
<dbReference type="InterPro" id="IPR008257">
    <property type="entry name" value="Pept_M19"/>
</dbReference>
<dbReference type="PROSITE" id="PS51365">
    <property type="entry name" value="RENAL_DIPEPTIDASE_2"/>
    <property type="match status" value="1"/>
</dbReference>
<protein>
    <submittedName>
        <fullName evidence="1">Dipeptidase</fullName>
    </submittedName>
</protein>
<dbReference type="PANTHER" id="PTHR10443">
    <property type="entry name" value="MICROSOMAL DIPEPTIDASE"/>
    <property type="match status" value="1"/>
</dbReference>
<dbReference type="InterPro" id="IPR032466">
    <property type="entry name" value="Metal_Hydrolase"/>
</dbReference>
<organism evidence="1 2">
    <name type="scientific">Candidatus Fimimorpha faecalis</name>
    <dbReference type="NCBI Taxonomy" id="2840824"/>
    <lineage>
        <taxon>Bacteria</taxon>
        <taxon>Bacillati</taxon>
        <taxon>Bacillota</taxon>
        <taxon>Clostridia</taxon>
        <taxon>Eubacteriales</taxon>
        <taxon>Candidatus Fimimorpha</taxon>
    </lineage>
</organism>
<dbReference type="SUPFAM" id="SSF51556">
    <property type="entry name" value="Metallo-dependent hydrolases"/>
    <property type="match status" value="1"/>
</dbReference>
<dbReference type="AlphaFoldDB" id="A0A9D1ED44"/>
<reference evidence="1" key="2">
    <citation type="journal article" date="2021" name="PeerJ">
        <title>Extensive microbial diversity within the chicken gut microbiome revealed by metagenomics and culture.</title>
        <authorList>
            <person name="Gilroy R."/>
            <person name="Ravi A."/>
            <person name="Getino M."/>
            <person name="Pursley I."/>
            <person name="Horton D.L."/>
            <person name="Alikhan N.F."/>
            <person name="Baker D."/>
            <person name="Gharbi K."/>
            <person name="Hall N."/>
            <person name="Watson M."/>
            <person name="Adriaenssens E.M."/>
            <person name="Foster-Nyarko E."/>
            <person name="Jarju S."/>
            <person name="Secka A."/>
            <person name="Antonio M."/>
            <person name="Oren A."/>
            <person name="Chaudhuri R.R."/>
            <person name="La Ragione R."/>
            <person name="Hildebrand F."/>
            <person name="Pallen M.J."/>
        </authorList>
    </citation>
    <scope>NUCLEOTIDE SEQUENCE</scope>
    <source>
        <strain evidence="1">ChiW13-3771</strain>
    </source>
</reference>
<comment type="caution">
    <text evidence="1">The sequence shown here is derived from an EMBL/GenBank/DDBJ whole genome shotgun (WGS) entry which is preliminary data.</text>
</comment>
<dbReference type="Pfam" id="PF01244">
    <property type="entry name" value="Peptidase_M19"/>
    <property type="match status" value="1"/>
</dbReference>
<gene>
    <name evidence="1" type="ORF">IAC96_03495</name>
</gene>
<sequence length="326" mass="37317">MKFIDMHCDTIARIGDFRKQGKNCSLNSNPLQLDIVRMKEAGYLMQTFALFIDKGNTKHLLEDSMYLLDIFYTEMEKNSEWIRPVTSAKQLLINEKEGKMSALLAVEEGGVCLGRMDLLRNFYRLGVRLLTLTWNYENEIGFPNKVMENIPFGKPETEHGIKETGIYFLEEMERLGMIIDVSHLGDAGFYDVCRYTKKPFLASHSNSRTICPHVRNMTDEMIRMLAERGGVMGINFASGFTEYQEGRGEVGTIDGLIRHMKYIVNLAGIEAVGLGTDFDGIERNIEMDDCSMMPILAERMKKAGFSEEEVEKICYKNMLRFIQEVL</sequence>